<accession>A0AA88YDD5</accession>
<keyword evidence="4" id="KW-1185">Reference proteome</keyword>
<gene>
    <name evidence="3" type="ORF">FSP39_013844</name>
</gene>
<sequence>MPYDGNLKTSPSSQGKFTMLNPNELKKILTIISTALTTEHQMEHRRTPSKKDLGGSIHDGAVANNDNSVLSVAAGDNSNLLSLSGFLESDSPDDTDFEPYSDSSIATENSSESDIEAAGIQRDYEDRIPLVGSTRGSSSQPDPPSHDAIQQYSCALFWRGLLHLVQTDAERHNNGDQLISDWRLDTVEFWNCNHNKYLTLGHRLLAGINGWLPPRIQQEIIWNSTGNIHGGSGHNVALDLINEFLNNVFKDNLKNCHGQYTEDQVARCCKIV</sequence>
<dbReference type="Proteomes" id="UP001186944">
    <property type="component" value="Unassembled WGS sequence"/>
</dbReference>
<proteinExistence type="predicted"/>
<dbReference type="InterPro" id="IPR046496">
    <property type="entry name" value="DUF6589"/>
</dbReference>
<organism evidence="3 4">
    <name type="scientific">Pinctada imbricata</name>
    <name type="common">Atlantic pearl-oyster</name>
    <name type="synonym">Pinctada martensii</name>
    <dbReference type="NCBI Taxonomy" id="66713"/>
    <lineage>
        <taxon>Eukaryota</taxon>
        <taxon>Metazoa</taxon>
        <taxon>Spiralia</taxon>
        <taxon>Lophotrochozoa</taxon>
        <taxon>Mollusca</taxon>
        <taxon>Bivalvia</taxon>
        <taxon>Autobranchia</taxon>
        <taxon>Pteriomorphia</taxon>
        <taxon>Pterioida</taxon>
        <taxon>Pterioidea</taxon>
        <taxon>Pteriidae</taxon>
        <taxon>Pinctada</taxon>
    </lineage>
</organism>
<feature type="compositionally biased region" description="Acidic residues" evidence="1">
    <location>
        <begin position="90"/>
        <end position="99"/>
    </location>
</feature>
<comment type="caution">
    <text evidence="3">The sequence shown here is derived from an EMBL/GenBank/DDBJ whole genome shotgun (WGS) entry which is preliminary data.</text>
</comment>
<name>A0AA88YDD5_PINIB</name>
<feature type="compositionally biased region" description="Basic and acidic residues" evidence="1">
    <location>
        <begin position="40"/>
        <end position="53"/>
    </location>
</feature>
<evidence type="ECO:0000256" key="1">
    <source>
        <dbReference type="SAM" id="MobiDB-lite"/>
    </source>
</evidence>
<evidence type="ECO:0000313" key="3">
    <source>
        <dbReference type="EMBL" id="KAK3102773.1"/>
    </source>
</evidence>
<feature type="domain" description="DUF6589" evidence="2">
    <location>
        <begin position="23"/>
        <end position="263"/>
    </location>
</feature>
<feature type="region of interest" description="Disordered" evidence="1">
    <location>
        <begin position="38"/>
        <end position="60"/>
    </location>
</feature>
<evidence type="ECO:0000259" key="2">
    <source>
        <dbReference type="Pfam" id="PF20231"/>
    </source>
</evidence>
<feature type="compositionally biased region" description="Polar residues" evidence="1">
    <location>
        <begin position="101"/>
        <end position="112"/>
    </location>
</feature>
<dbReference type="AlphaFoldDB" id="A0AA88YDD5"/>
<reference evidence="3" key="1">
    <citation type="submission" date="2019-08" db="EMBL/GenBank/DDBJ databases">
        <title>The improved chromosome-level genome for the pearl oyster Pinctada fucata martensii using PacBio sequencing and Hi-C.</title>
        <authorList>
            <person name="Zheng Z."/>
        </authorList>
    </citation>
    <scope>NUCLEOTIDE SEQUENCE</scope>
    <source>
        <strain evidence="3">ZZ-2019</strain>
        <tissue evidence="3">Adductor muscle</tissue>
    </source>
</reference>
<evidence type="ECO:0000313" key="4">
    <source>
        <dbReference type="Proteomes" id="UP001186944"/>
    </source>
</evidence>
<dbReference type="EMBL" id="VSWD01000005">
    <property type="protein sequence ID" value="KAK3102773.1"/>
    <property type="molecule type" value="Genomic_DNA"/>
</dbReference>
<feature type="region of interest" description="Disordered" evidence="1">
    <location>
        <begin position="85"/>
        <end position="115"/>
    </location>
</feature>
<protein>
    <recommendedName>
        <fullName evidence="2">DUF6589 domain-containing protein</fullName>
    </recommendedName>
</protein>
<dbReference type="Pfam" id="PF20231">
    <property type="entry name" value="DUF6589"/>
    <property type="match status" value="1"/>
</dbReference>